<evidence type="ECO:0000256" key="2">
    <source>
        <dbReference type="ARBA" id="ARBA00022771"/>
    </source>
</evidence>
<dbReference type="InParanoid" id="A0A0G4EVT2"/>
<dbReference type="InterPro" id="IPR001841">
    <property type="entry name" value="Znf_RING"/>
</dbReference>
<dbReference type="STRING" id="1169540.A0A0G4EVT2"/>
<dbReference type="VEuPathDB" id="CryptoDB:Vbra_20923"/>
<dbReference type="SMART" id="SM00336">
    <property type="entry name" value="BBOX"/>
    <property type="match status" value="1"/>
</dbReference>
<evidence type="ECO:0000256" key="3">
    <source>
        <dbReference type="ARBA" id="ARBA00022833"/>
    </source>
</evidence>
<organism evidence="7 8">
    <name type="scientific">Vitrella brassicaformis (strain CCMP3155)</name>
    <dbReference type="NCBI Taxonomy" id="1169540"/>
    <lineage>
        <taxon>Eukaryota</taxon>
        <taxon>Sar</taxon>
        <taxon>Alveolata</taxon>
        <taxon>Colpodellida</taxon>
        <taxon>Vitrellaceae</taxon>
        <taxon>Vitrella</taxon>
    </lineage>
</organism>
<feature type="region of interest" description="Disordered" evidence="5">
    <location>
        <begin position="439"/>
        <end position="496"/>
    </location>
</feature>
<sequence>MPADCILDDQTPPPPKCAACFRPLEDALILSCDHNLCLICAANALKTSTNLTIHCSICGAPTAVDPQSAEQLLQGPSPPSRDPSFVVSPPSSTSGAPSFATPGKEPVVRKEGARHVALTPSPLPPLPTFSAKGTCGQRDRRDTVTQTDMVMCHPVSSHTLTAYRGEAVRPLGGANRLSHAIVPRKQPQDADKFSDIIPAISASPFSENSRRSSLSLKSLMPCRDHPDEVVQYFCLTCESACVCAECVIHGIHKGHEVQNIKRAYPLVKGKVEDYLYNVTTRVEELAIVEQRIEQHRRDLTASVHAAKHQMAKAFEDVKQRLVKKESELLKNAELFLEESMDELDSHLRTAKEKSRQLDECAAKIRSHVAAADEVGLLNYYADVKNYITTQLNSFDTAALVELPEAATRRVVSNVESTSAHLEALHSLNRNIANLRGLEPHQQHHQHQQQEHAPHQTKAHVSHPKFPSPASNSLPKRRTYTSETNLIQQESHVPDGR</sequence>
<dbReference type="PROSITE" id="PS50089">
    <property type="entry name" value="ZF_RING_2"/>
    <property type="match status" value="1"/>
</dbReference>
<keyword evidence="8" id="KW-1185">Reference proteome</keyword>
<feature type="compositionally biased region" description="Polar residues" evidence="5">
    <location>
        <begin position="480"/>
        <end position="490"/>
    </location>
</feature>
<dbReference type="InterPro" id="IPR013083">
    <property type="entry name" value="Znf_RING/FYVE/PHD"/>
</dbReference>
<feature type="domain" description="RING-type" evidence="6">
    <location>
        <begin position="17"/>
        <end position="58"/>
    </location>
</feature>
<proteinExistence type="predicted"/>
<feature type="compositionally biased region" description="Basic and acidic residues" evidence="5">
    <location>
        <begin position="439"/>
        <end position="453"/>
    </location>
</feature>
<evidence type="ECO:0000313" key="8">
    <source>
        <dbReference type="Proteomes" id="UP000041254"/>
    </source>
</evidence>
<feature type="region of interest" description="Disordered" evidence="5">
    <location>
        <begin position="69"/>
        <end position="138"/>
    </location>
</feature>
<dbReference type="OrthoDB" id="10264738at2759"/>
<dbReference type="AlphaFoldDB" id="A0A0G4EVT2"/>
<evidence type="ECO:0000256" key="1">
    <source>
        <dbReference type="ARBA" id="ARBA00022723"/>
    </source>
</evidence>
<evidence type="ECO:0000256" key="4">
    <source>
        <dbReference type="PROSITE-ProRule" id="PRU00175"/>
    </source>
</evidence>
<dbReference type="Proteomes" id="UP000041254">
    <property type="component" value="Unassembled WGS sequence"/>
</dbReference>
<reference evidence="7 8" key="1">
    <citation type="submission" date="2014-11" db="EMBL/GenBank/DDBJ databases">
        <authorList>
            <person name="Zhu J."/>
            <person name="Qi W."/>
            <person name="Song R."/>
        </authorList>
    </citation>
    <scope>NUCLEOTIDE SEQUENCE [LARGE SCALE GENOMIC DNA]</scope>
</reference>
<dbReference type="PANTHER" id="PTHR25462:SF296">
    <property type="entry name" value="MEIOTIC P26, ISOFORM F"/>
    <property type="match status" value="1"/>
</dbReference>
<keyword evidence="1" id="KW-0479">Metal-binding</keyword>
<protein>
    <recommendedName>
        <fullName evidence="6">RING-type domain-containing protein</fullName>
    </recommendedName>
</protein>
<dbReference type="InterPro" id="IPR000315">
    <property type="entry name" value="Znf_B-box"/>
</dbReference>
<dbReference type="InterPro" id="IPR047153">
    <property type="entry name" value="TRIM45/56/19-like"/>
</dbReference>
<evidence type="ECO:0000256" key="5">
    <source>
        <dbReference type="SAM" id="MobiDB-lite"/>
    </source>
</evidence>
<dbReference type="Gene3D" id="3.30.160.60">
    <property type="entry name" value="Classic Zinc Finger"/>
    <property type="match status" value="1"/>
</dbReference>
<feature type="compositionally biased region" description="Low complexity" evidence="5">
    <location>
        <begin position="82"/>
        <end position="94"/>
    </location>
</feature>
<dbReference type="GO" id="GO:0008270">
    <property type="term" value="F:zinc ion binding"/>
    <property type="evidence" value="ECO:0007669"/>
    <property type="project" value="UniProtKB-KW"/>
</dbReference>
<dbReference type="CDD" id="cd19756">
    <property type="entry name" value="Bbox2"/>
    <property type="match status" value="1"/>
</dbReference>
<dbReference type="InterPro" id="IPR017907">
    <property type="entry name" value="Znf_RING_CS"/>
</dbReference>
<dbReference type="SUPFAM" id="SSF57845">
    <property type="entry name" value="B-box zinc-binding domain"/>
    <property type="match status" value="1"/>
</dbReference>
<dbReference type="PROSITE" id="PS00518">
    <property type="entry name" value="ZF_RING_1"/>
    <property type="match status" value="1"/>
</dbReference>
<gene>
    <name evidence="7" type="ORF">Vbra_20923</name>
</gene>
<name>A0A0G4EVT2_VITBC</name>
<dbReference type="EMBL" id="CDMY01000329">
    <property type="protein sequence ID" value="CEM02537.1"/>
    <property type="molecule type" value="Genomic_DNA"/>
</dbReference>
<evidence type="ECO:0000313" key="7">
    <source>
        <dbReference type="EMBL" id="CEM02537.1"/>
    </source>
</evidence>
<dbReference type="Pfam" id="PF00643">
    <property type="entry name" value="zf-B_box"/>
    <property type="match status" value="1"/>
</dbReference>
<accession>A0A0G4EVT2</accession>
<keyword evidence="2 4" id="KW-0863">Zinc-finger</keyword>
<dbReference type="Gene3D" id="3.30.40.10">
    <property type="entry name" value="Zinc/RING finger domain, C3HC4 (zinc finger)"/>
    <property type="match status" value="1"/>
</dbReference>
<evidence type="ECO:0000259" key="6">
    <source>
        <dbReference type="PROSITE" id="PS50089"/>
    </source>
</evidence>
<dbReference type="OMA" id="CRERHEQ"/>
<dbReference type="SUPFAM" id="SSF57850">
    <property type="entry name" value="RING/U-box"/>
    <property type="match status" value="1"/>
</dbReference>
<keyword evidence="3" id="KW-0862">Zinc</keyword>
<dbReference type="PANTHER" id="PTHR25462">
    <property type="entry name" value="BONUS, ISOFORM C-RELATED"/>
    <property type="match status" value="1"/>
</dbReference>